<evidence type="ECO:0000259" key="2">
    <source>
        <dbReference type="PROSITE" id="PS50175"/>
    </source>
</evidence>
<dbReference type="PROSITE" id="PS50175">
    <property type="entry name" value="ASP_PROT_RETROV"/>
    <property type="match status" value="1"/>
</dbReference>
<dbReference type="InterPro" id="IPR036770">
    <property type="entry name" value="Ankyrin_rpt-contain_sf"/>
</dbReference>
<feature type="repeat" description="ANK" evidence="1">
    <location>
        <begin position="17"/>
        <end position="49"/>
    </location>
</feature>
<dbReference type="InterPro" id="IPR001995">
    <property type="entry name" value="Peptidase_A2_cat"/>
</dbReference>
<accession>A0A6A6RL12</accession>
<dbReference type="PROSITE" id="PS50088">
    <property type="entry name" value="ANK_REPEAT"/>
    <property type="match status" value="1"/>
</dbReference>
<evidence type="ECO:0000313" key="3">
    <source>
        <dbReference type="EMBL" id="KAF2634698.1"/>
    </source>
</evidence>
<gene>
    <name evidence="3" type="ORF">P280DRAFT_523803</name>
</gene>
<dbReference type="GO" id="GO:0006508">
    <property type="term" value="P:proteolysis"/>
    <property type="evidence" value="ECO:0007669"/>
    <property type="project" value="InterPro"/>
</dbReference>
<organism evidence="3 4">
    <name type="scientific">Massarina eburnea CBS 473.64</name>
    <dbReference type="NCBI Taxonomy" id="1395130"/>
    <lineage>
        <taxon>Eukaryota</taxon>
        <taxon>Fungi</taxon>
        <taxon>Dikarya</taxon>
        <taxon>Ascomycota</taxon>
        <taxon>Pezizomycotina</taxon>
        <taxon>Dothideomycetes</taxon>
        <taxon>Pleosporomycetidae</taxon>
        <taxon>Pleosporales</taxon>
        <taxon>Massarineae</taxon>
        <taxon>Massarinaceae</taxon>
        <taxon>Massarina</taxon>
    </lineage>
</organism>
<dbReference type="SMART" id="SM00248">
    <property type="entry name" value="ANK"/>
    <property type="match status" value="2"/>
</dbReference>
<dbReference type="Gene3D" id="1.25.40.20">
    <property type="entry name" value="Ankyrin repeat-containing domain"/>
    <property type="match status" value="2"/>
</dbReference>
<dbReference type="InterPro" id="IPR002110">
    <property type="entry name" value="Ankyrin_rpt"/>
</dbReference>
<keyword evidence="1" id="KW-0040">ANK repeat</keyword>
<dbReference type="SUPFAM" id="SSF48403">
    <property type="entry name" value="Ankyrin repeat"/>
    <property type="match status" value="1"/>
</dbReference>
<name>A0A6A6RL12_9PLEO</name>
<dbReference type="Proteomes" id="UP000799753">
    <property type="component" value="Unassembled WGS sequence"/>
</dbReference>
<dbReference type="EMBL" id="MU006815">
    <property type="protein sequence ID" value="KAF2634698.1"/>
    <property type="molecule type" value="Genomic_DNA"/>
</dbReference>
<dbReference type="GO" id="GO:0004190">
    <property type="term" value="F:aspartic-type endopeptidase activity"/>
    <property type="evidence" value="ECO:0007669"/>
    <property type="project" value="InterPro"/>
</dbReference>
<protein>
    <recommendedName>
        <fullName evidence="2">Peptidase A2 domain-containing protein</fullName>
    </recommendedName>
</protein>
<sequence>MHDPPDAAFFGCLFGSDSVYAVHLAASHGDVPQIHKLLDDGEDIDVMHVADDKSDGFGTALNVAVWRNQSAAFVSRLDRGANMDILDAGSANIRVEDTPTRLVVRHGQNTMAFGLLNHRLPTVAASPFWIDSLSLLLQAGTYPNYQSENSGMTALQMALITRRDVRIFDEHGVKALLDCGAKIDVLDKAGKSKIELWRREIIDGSRGVGLA</sequence>
<dbReference type="AlphaFoldDB" id="A0A6A6RL12"/>
<keyword evidence="4" id="KW-1185">Reference proteome</keyword>
<reference evidence="3" key="1">
    <citation type="journal article" date="2020" name="Stud. Mycol.">
        <title>101 Dothideomycetes genomes: a test case for predicting lifestyles and emergence of pathogens.</title>
        <authorList>
            <person name="Haridas S."/>
            <person name="Albert R."/>
            <person name="Binder M."/>
            <person name="Bloem J."/>
            <person name="Labutti K."/>
            <person name="Salamov A."/>
            <person name="Andreopoulos B."/>
            <person name="Baker S."/>
            <person name="Barry K."/>
            <person name="Bills G."/>
            <person name="Bluhm B."/>
            <person name="Cannon C."/>
            <person name="Castanera R."/>
            <person name="Culley D."/>
            <person name="Daum C."/>
            <person name="Ezra D."/>
            <person name="Gonzalez J."/>
            <person name="Henrissat B."/>
            <person name="Kuo A."/>
            <person name="Liang C."/>
            <person name="Lipzen A."/>
            <person name="Lutzoni F."/>
            <person name="Magnuson J."/>
            <person name="Mondo S."/>
            <person name="Nolan M."/>
            <person name="Ohm R."/>
            <person name="Pangilinan J."/>
            <person name="Park H.-J."/>
            <person name="Ramirez L."/>
            <person name="Alfaro M."/>
            <person name="Sun H."/>
            <person name="Tritt A."/>
            <person name="Yoshinaga Y."/>
            <person name="Zwiers L.-H."/>
            <person name="Turgeon B."/>
            <person name="Goodwin S."/>
            <person name="Spatafora J."/>
            <person name="Crous P."/>
            <person name="Grigoriev I."/>
        </authorList>
    </citation>
    <scope>NUCLEOTIDE SEQUENCE</scope>
    <source>
        <strain evidence="3">CBS 473.64</strain>
    </source>
</reference>
<dbReference type="OrthoDB" id="341259at2759"/>
<evidence type="ECO:0000256" key="1">
    <source>
        <dbReference type="PROSITE-ProRule" id="PRU00023"/>
    </source>
</evidence>
<proteinExistence type="predicted"/>
<feature type="domain" description="Peptidase A2" evidence="2">
    <location>
        <begin position="173"/>
        <end position="211"/>
    </location>
</feature>
<evidence type="ECO:0000313" key="4">
    <source>
        <dbReference type="Proteomes" id="UP000799753"/>
    </source>
</evidence>